<dbReference type="InParanoid" id="A0A165LKC7"/>
<dbReference type="OrthoDB" id="2680205at2759"/>
<dbReference type="SUPFAM" id="SSF46689">
    <property type="entry name" value="Homeodomain-like"/>
    <property type="match status" value="1"/>
</dbReference>
<name>A0A165LKC7_EXIGL</name>
<dbReference type="Proteomes" id="UP000077266">
    <property type="component" value="Unassembled WGS sequence"/>
</dbReference>
<evidence type="ECO:0000313" key="1">
    <source>
        <dbReference type="EMBL" id="KZV97968.1"/>
    </source>
</evidence>
<dbReference type="AlphaFoldDB" id="A0A165LKC7"/>
<sequence length="86" mass="9405">MLPKLSDDCISSVLALLDSQLSYRQIAKRTGLSIGVISKIRTEYRPDIENQPGGRPRVLTPADVRHAQRLICSGKADTATKVTSIL</sequence>
<keyword evidence="2" id="KW-1185">Reference proteome</keyword>
<proteinExistence type="predicted"/>
<protein>
    <recommendedName>
        <fullName evidence="3">Paired domain-containing protein</fullName>
    </recommendedName>
</protein>
<evidence type="ECO:0008006" key="3">
    <source>
        <dbReference type="Google" id="ProtNLM"/>
    </source>
</evidence>
<dbReference type="InterPro" id="IPR009057">
    <property type="entry name" value="Homeodomain-like_sf"/>
</dbReference>
<evidence type="ECO:0000313" key="2">
    <source>
        <dbReference type="Proteomes" id="UP000077266"/>
    </source>
</evidence>
<dbReference type="EMBL" id="KV425924">
    <property type="protein sequence ID" value="KZV97968.1"/>
    <property type="molecule type" value="Genomic_DNA"/>
</dbReference>
<accession>A0A165LKC7</accession>
<gene>
    <name evidence="1" type="ORF">EXIGLDRAFT_607471</name>
</gene>
<reference evidence="1 2" key="1">
    <citation type="journal article" date="2016" name="Mol. Biol. Evol.">
        <title>Comparative Genomics of Early-Diverging Mushroom-Forming Fungi Provides Insights into the Origins of Lignocellulose Decay Capabilities.</title>
        <authorList>
            <person name="Nagy L.G."/>
            <person name="Riley R."/>
            <person name="Tritt A."/>
            <person name="Adam C."/>
            <person name="Daum C."/>
            <person name="Floudas D."/>
            <person name="Sun H."/>
            <person name="Yadav J.S."/>
            <person name="Pangilinan J."/>
            <person name="Larsson K.H."/>
            <person name="Matsuura K."/>
            <person name="Barry K."/>
            <person name="Labutti K."/>
            <person name="Kuo R."/>
            <person name="Ohm R.A."/>
            <person name="Bhattacharya S.S."/>
            <person name="Shirouzu T."/>
            <person name="Yoshinaga Y."/>
            <person name="Martin F.M."/>
            <person name="Grigoriev I.V."/>
            <person name="Hibbett D.S."/>
        </authorList>
    </citation>
    <scope>NUCLEOTIDE SEQUENCE [LARGE SCALE GENOMIC DNA]</scope>
    <source>
        <strain evidence="1 2">HHB12029</strain>
    </source>
</reference>
<organism evidence="1 2">
    <name type="scientific">Exidia glandulosa HHB12029</name>
    <dbReference type="NCBI Taxonomy" id="1314781"/>
    <lineage>
        <taxon>Eukaryota</taxon>
        <taxon>Fungi</taxon>
        <taxon>Dikarya</taxon>
        <taxon>Basidiomycota</taxon>
        <taxon>Agaricomycotina</taxon>
        <taxon>Agaricomycetes</taxon>
        <taxon>Auriculariales</taxon>
        <taxon>Exidiaceae</taxon>
        <taxon>Exidia</taxon>
    </lineage>
</organism>
<feature type="non-terminal residue" evidence="1">
    <location>
        <position position="86"/>
    </location>
</feature>